<evidence type="ECO:0000313" key="5">
    <source>
        <dbReference type="EMBL" id="MBY9076672.1"/>
    </source>
</evidence>
<gene>
    <name evidence="5" type="ORF">K1X13_17710</name>
</gene>
<evidence type="ECO:0000313" key="6">
    <source>
        <dbReference type="Proteomes" id="UP000754710"/>
    </source>
</evidence>
<feature type="region of interest" description="Disordered" evidence="4">
    <location>
        <begin position="134"/>
        <end position="160"/>
    </location>
</feature>
<evidence type="ECO:0000256" key="4">
    <source>
        <dbReference type="SAM" id="MobiDB-lite"/>
    </source>
</evidence>
<dbReference type="Proteomes" id="UP000754710">
    <property type="component" value="Unassembled WGS sequence"/>
</dbReference>
<dbReference type="NCBIfam" id="TIGR00621">
    <property type="entry name" value="ssb"/>
    <property type="match status" value="1"/>
</dbReference>
<dbReference type="InterPro" id="IPR012340">
    <property type="entry name" value="NA-bd_OB-fold"/>
</dbReference>
<dbReference type="RefSeq" id="WP_221026464.1">
    <property type="nucleotide sequence ID" value="NZ_JAIEZQ010000003.1"/>
</dbReference>
<dbReference type="PANTHER" id="PTHR10302">
    <property type="entry name" value="SINGLE-STRANDED DNA-BINDING PROTEIN"/>
    <property type="match status" value="1"/>
</dbReference>
<dbReference type="GO" id="GO:0003677">
    <property type="term" value="F:DNA binding"/>
    <property type="evidence" value="ECO:0007669"/>
    <property type="project" value="UniProtKB-KW"/>
</dbReference>
<dbReference type="InterPro" id="IPR000424">
    <property type="entry name" value="Primosome_PriB/ssb"/>
</dbReference>
<dbReference type="CDD" id="cd04496">
    <property type="entry name" value="SSB_OBF"/>
    <property type="match status" value="1"/>
</dbReference>
<reference evidence="5 6" key="1">
    <citation type="submission" date="2021-08" db="EMBL/GenBank/DDBJ databases">
        <title>Nocardioides bacterium WL0053 sp. nov., isolated from the sediment.</title>
        <authorList>
            <person name="Wang L."/>
            <person name="Zhang D."/>
            <person name="Zhang A."/>
        </authorList>
    </citation>
    <scope>NUCLEOTIDE SEQUENCE [LARGE SCALE GENOMIC DNA]</scope>
    <source>
        <strain evidence="5 6">WL0053</strain>
    </source>
</reference>
<dbReference type="EMBL" id="JAIEZQ010000003">
    <property type="protein sequence ID" value="MBY9076672.1"/>
    <property type="molecule type" value="Genomic_DNA"/>
</dbReference>
<keyword evidence="6" id="KW-1185">Reference proteome</keyword>
<dbReference type="Pfam" id="PF00436">
    <property type="entry name" value="SSB"/>
    <property type="match status" value="1"/>
</dbReference>
<dbReference type="PROSITE" id="PS50935">
    <property type="entry name" value="SSB"/>
    <property type="match status" value="1"/>
</dbReference>
<dbReference type="InterPro" id="IPR011344">
    <property type="entry name" value="ssDNA-bd"/>
</dbReference>
<comment type="caution">
    <text evidence="5">The sequence shown here is derived from an EMBL/GenBank/DDBJ whole genome shotgun (WGS) entry which is preliminary data.</text>
</comment>
<dbReference type="SUPFAM" id="SSF50249">
    <property type="entry name" value="Nucleic acid-binding proteins"/>
    <property type="match status" value="1"/>
</dbReference>
<organism evidence="5 6">
    <name type="scientific">Nocardioides jiangsuensis</name>
    <dbReference type="NCBI Taxonomy" id="2866161"/>
    <lineage>
        <taxon>Bacteria</taxon>
        <taxon>Bacillati</taxon>
        <taxon>Actinomycetota</taxon>
        <taxon>Actinomycetes</taxon>
        <taxon>Propionibacteriales</taxon>
        <taxon>Nocardioidaceae</taxon>
        <taxon>Nocardioides</taxon>
    </lineage>
</organism>
<dbReference type="Gene3D" id="2.40.50.140">
    <property type="entry name" value="Nucleic acid-binding proteins"/>
    <property type="match status" value="1"/>
</dbReference>
<evidence type="ECO:0000256" key="3">
    <source>
        <dbReference type="RuleBase" id="RU000524"/>
    </source>
</evidence>
<evidence type="ECO:0000256" key="2">
    <source>
        <dbReference type="PROSITE-ProRule" id="PRU00252"/>
    </source>
</evidence>
<dbReference type="PANTHER" id="PTHR10302:SF27">
    <property type="entry name" value="SINGLE-STRANDED DNA-BINDING PROTEIN"/>
    <property type="match status" value="1"/>
</dbReference>
<keyword evidence="1 2" id="KW-0238">DNA-binding</keyword>
<protein>
    <recommendedName>
        <fullName evidence="3">Single-stranded DNA-binding protein</fullName>
    </recommendedName>
</protein>
<proteinExistence type="predicted"/>
<accession>A0ABS7RSR4</accession>
<sequence length="160" mass="17884">MSDTYVTFHGWVGNEVTHRDPNGVSVVNFRVASTPRIKRKGEWMDGDTTWYSVSAWRGLADNIRESVKKGDAVIVHGRLRSEAWTREDGQTSTTLIVEASFVGHDLNRGTSSFLRSSRPERNEVDVHEEIADMVHRGADDLTPMDSWGNPRGTESDQPAA</sequence>
<evidence type="ECO:0000256" key="1">
    <source>
        <dbReference type="ARBA" id="ARBA00023125"/>
    </source>
</evidence>
<name>A0ABS7RSR4_9ACTN</name>